<feature type="domain" description="Class II aldolase/adducin N-terminal" evidence="7">
    <location>
        <begin position="19"/>
        <end position="203"/>
    </location>
</feature>
<gene>
    <name evidence="6 8" type="primary">mtnB</name>
    <name evidence="8" type="ORF">Scani_24380</name>
</gene>
<evidence type="ECO:0000256" key="1">
    <source>
        <dbReference type="ARBA" id="ARBA00022605"/>
    </source>
</evidence>
<dbReference type="InterPro" id="IPR001303">
    <property type="entry name" value="Aldolase_II/adducin_N"/>
</dbReference>
<comment type="similarity">
    <text evidence="6">Belongs to the aldolase class II family. MtnB subfamily.</text>
</comment>
<accession>A0A640S4U0</accession>
<protein>
    <recommendedName>
        <fullName evidence="6">Methylthioribulose-1-phosphate dehydratase</fullName>
        <shortName evidence="6">MTRu-1-P dehydratase</shortName>
        <ecNumber evidence="6">4.2.1.109</ecNumber>
    </recommendedName>
</protein>
<dbReference type="SUPFAM" id="SSF53639">
    <property type="entry name" value="AraD/HMP-PK domain-like"/>
    <property type="match status" value="1"/>
</dbReference>
<dbReference type="RefSeq" id="WP_159473461.1">
    <property type="nucleotide sequence ID" value="NZ_BAAATH010000002.1"/>
</dbReference>
<keyword evidence="1 6" id="KW-0028">Amino-acid biosynthesis</keyword>
<keyword evidence="3 6" id="KW-0862">Zinc</keyword>
<dbReference type="SMART" id="SM01007">
    <property type="entry name" value="Aldolase_II"/>
    <property type="match status" value="1"/>
</dbReference>
<dbReference type="GO" id="GO:0046570">
    <property type="term" value="F:methylthioribulose 1-phosphate dehydratase activity"/>
    <property type="evidence" value="ECO:0007669"/>
    <property type="project" value="UniProtKB-UniRule"/>
</dbReference>
<dbReference type="PANTHER" id="PTHR10640:SF7">
    <property type="entry name" value="METHYLTHIORIBULOSE-1-PHOSPHATE DEHYDRATASE"/>
    <property type="match status" value="1"/>
</dbReference>
<dbReference type="AlphaFoldDB" id="A0A640S4U0"/>
<evidence type="ECO:0000256" key="4">
    <source>
        <dbReference type="ARBA" id="ARBA00023167"/>
    </source>
</evidence>
<comment type="catalytic activity">
    <reaction evidence="6">
        <text>5-(methylsulfanyl)-D-ribulose 1-phosphate = 5-methylsulfanyl-2,3-dioxopentyl phosphate + H2O</text>
        <dbReference type="Rhea" id="RHEA:15549"/>
        <dbReference type="ChEBI" id="CHEBI:15377"/>
        <dbReference type="ChEBI" id="CHEBI:58548"/>
        <dbReference type="ChEBI" id="CHEBI:58828"/>
        <dbReference type="EC" id="4.2.1.109"/>
    </reaction>
</comment>
<comment type="pathway">
    <text evidence="6">Amino-acid biosynthesis; L-methionine biosynthesis via salvage pathway; L-methionine from S-methyl-5-thio-alpha-D-ribose 1-phosphate: step 2/6.</text>
</comment>
<dbReference type="PANTHER" id="PTHR10640">
    <property type="entry name" value="METHYLTHIORIBULOSE-1-PHOSPHATE DEHYDRATASE"/>
    <property type="match status" value="1"/>
</dbReference>
<dbReference type="GO" id="GO:0019509">
    <property type="term" value="P:L-methionine salvage from methylthioadenosine"/>
    <property type="evidence" value="ECO:0007669"/>
    <property type="project" value="UniProtKB-UniRule"/>
</dbReference>
<evidence type="ECO:0000313" key="9">
    <source>
        <dbReference type="Proteomes" id="UP000435837"/>
    </source>
</evidence>
<dbReference type="GO" id="GO:0008270">
    <property type="term" value="F:zinc ion binding"/>
    <property type="evidence" value="ECO:0007669"/>
    <property type="project" value="UniProtKB-UniRule"/>
</dbReference>
<keyword evidence="5 6" id="KW-0456">Lyase</keyword>
<dbReference type="EC" id="4.2.1.109" evidence="6"/>
<dbReference type="GO" id="GO:0005737">
    <property type="term" value="C:cytoplasm"/>
    <property type="evidence" value="ECO:0007669"/>
    <property type="project" value="UniProtKB-UniRule"/>
</dbReference>
<dbReference type="Pfam" id="PF00596">
    <property type="entry name" value="Aldolase_II"/>
    <property type="match status" value="1"/>
</dbReference>
<feature type="binding site" evidence="6">
    <location>
        <position position="107"/>
    </location>
    <ligand>
        <name>Zn(2+)</name>
        <dbReference type="ChEBI" id="CHEBI:29105"/>
    </ligand>
</feature>
<reference evidence="8 9" key="1">
    <citation type="submission" date="2019-12" db="EMBL/GenBank/DDBJ databases">
        <title>Whole genome shotgun sequence of Streptomyces caniferus NBRC 15389.</title>
        <authorList>
            <person name="Ichikawa N."/>
            <person name="Kimura A."/>
            <person name="Kitahashi Y."/>
            <person name="Komaki H."/>
            <person name="Tamura T."/>
        </authorList>
    </citation>
    <scope>NUCLEOTIDE SEQUENCE [LARGE SCALE GENOMIC DNA]</scope>
    <source>
        <strain evidence="8 9">NBRC 15389</strain>
    </source>
</reference>
<comment type="caution">
    <text evidence="8">The sequence shown here is derived from an EMBL/GenBank/DDBJ whole genome shotgun (WGS) entry which is preliminary data.</text>
</comment>
<evidence type="ECO:0000256" key="6">
    <source>
        <dbReference type="HAMAP-Rule" id="MF_01677"/>
    </source>
</evidence>
<dbReference type="Gene3D" id="3.40.225.10">
    <property type="entry name" value="Class II aldolase/adducin N-terminal domain"/>
    <property type="match status" value="1"/>
</dbReference>
<comment type="cofactor">
    <cofactor evidence="6">
        <name>Zn(2+)</name>
        <dbReference type="ChEBI" id="CHEBI:29105"/>
    </cofactor>
    <text evidence="6">Binds 1 zinc ion per subunit.</text>
</comment>
<keyword evidence="4 6" id="KW-0486">Methionine biosynthesis</keyword>
<proteinExistence type="inferred from homology"/>
<sequence length="219" mass="22790">MTAKRAGTPHNLSLEQAGAVLAEEAARFASFGWMRGTSGNLSLVVDREPMRLAVTASGLDKGELTAADVVLVDQAGAAVGAGRPSAEAALHARVARVTGAGAIVHVHTLASVAVGRLRPGGIVFRNLEMLKGIGRSAHDEEVVLPVIENSQDMTVLGDRWEAAHDPGVPAVLVAGHGLYVWGADARAARHHTETVEWLLELELTGYQGAAPHPGSTAAR</sequence>
<dbReference type="UniPathway" id="UPA00904">
    <property type="reaction ID" value="UER00875"/>
</dbReference>
<evidence type="ECO:0000256" key="2">
    <source>
        <dbReference type="ARBA" id="ARBA00022723"/>
    </source>
</evidence>
<evidence type="ECO:0000256" key="3">
    <source>
        <dbReference type="ARBA" id="ARBA00022833"/>
    </source>
</evidence>
<evidence type="ECO:0000256" key="5">
    <source>
        <dbReference type="ARBA" id="ARBA00023239"/>
    </source>
</evidence>
<dbReference type="OrthoDB" id="9803436at2"/>
<dbReference type="InterPro" id="IPR017714">
    <property type="entry name" value="MethylthioRu-1-P_deHdtase_MtnB"/>
</dbReference>
<dbReference type="EMBL" id="BLIN01000003">
    <property type="protein sequence ID" value="GFE06170.1"/>
    <property type="molecule type" value="Genomic_DNA"/>
</dbReference>
<comment type="function">
    <text evidence="6">Catalyzes the dehydration of methylthioribulose-1-phosphate (MTRu-1-P) into 2,3-diketo-5-methylthiopentyl-1-phosphate (DK-MTP-1-P).</text>
</comment>
<evidence type="ECO:0000259" key="7">
    <source>
        <dbReference type="SMART" id="SM01007"/>
    </source>
</evidence>
<keyword evidence="2 6" id="KW-0479">Metal-binding</keyword>
<organism evidence="8 9">
    <name type="scientific">Streptomyces caniferus</name>
    <dbReference type="NCBI Taxonomy" id="285557"/>
    <lineage>
        <taxon>Bacteria</taxon>
        <taxon>Bacillati</taxon>
        <taxon>Actinomycetota</taxon>
        <taxon>Actinomycetes</taxon>
        <taxon>Kitasatosporales</taxon>
        <taxon>Streptomycetaceae</taxon>
        <taxon>Streptomyces</taxon>
    </lineage>
</organism>
<dbReference type="InterPro" id="IPR036409">
    <property type="entry name" value="Aldolase_II/adducin_N_sf"/>
</dbReference>
<name>A0A640S4U0_9ACTN</name>
<evidence type="ECO:0000313" key="8">
    <source>
        <dbReference type="EMBL" id="GFE06170.1"/>
    </source>
</evidence>
<dbReference type="NCBIfam" id="TIGR03328">
    <property type="entry name" value="salvage_mtnB"/>
    <property type="match status" value="1"/>
</dbReference>
<dbReference type="HAMAP" id="MF_01677">
    <property type="entry name" value="Salvage_MtnB"/>
    <property type="match status" value="1"/>
</dbReference>
<dbReference type="Proteomes" id="UP000435837">
    <property type="component" value="Unassembled WGS sequence"/>
</dbReference>
<feature type="binding site" evidence="6">
    <location>
        <position position="105"/>
    </location>
    <ligand>
        <name>Zn(2+)</name>
        <dbReference type="ChEBI" id="CHEBI:29105"/>
    </ligand>
</feature>